<evidence type="ECO:0000313" key="2">
    <source>
        <dbReference type="Proteomes" id="UP000789366"/>
    </source>
</evidence>
<sequence>MQIDTIKKHFINTDASLHDQKSYIHTTKPVSTNSISKTKAWEKAKKTLPETKISEKTKEIFIKNFADQTNAE</sequence>
<accession>A0ACA9R546</accession>
<comment type="caution">
    <text evidence="1">The sequence shown here is derived from an EMBL/GenBank/DDBJ whole genome shotgun (WGS) entry which is preliminary data.</text>
</comment>
<reference evidence="1" key="1">
    <citation type="submission" date="2021-06" db="EMBL/GenBank/DDBJ databases">
        <authorList>
            <person name="Kallberg Y."/>
            <person name="Tangrot J."/>
            <person name="Rosling A."/>
        </authorList>
    </citation>
    <scope>NUCLEOTIDE SEQUENCE</scope>
    <source>
        <strain evidence="1">28 12/20/2015</strain>
    </source>
</reference>
<protein>
    <submittedName>
        <fullName evidence="1">5129_t:CDS:1</fullName>
    </submittedName>
</protein>
<evidence type="ECO:0000313" key="1">
    <source>
        <dbReference type="EMBL" id="CAG8776385.1"/>
    </source>
</evidence>
<keyword evidence="2" id="KW-1185">Reference proteome</keyword>
<gene>
    <name evidence="1" type="ORF">SPELUC_LOCUS16088</name>
</gene>
<dbReference type="Proteomes" id="UP000789366">
    <property type="component" value="Unassembled WGS sequence"/>
</dbReference>
<dbReference type="EMBL" id="CAJVPW010057375">
    <property type="protein sequence ID" value="CAG8776385.1"/>
    <property type="molecule type" value="Genomic_DNA"/>
</dbReference>
<name>A0ACA9R546_9GLOM</name>
<feature type="non-terminal residue" evidence="1">
    <location>
        <position position="72"/>
    </location>
</feature>
<proteinExistence type="predicted"/>
<organism evidence="1 2">
    <name type="scientific">Cetraspora pellucida</name>
    <dbReference type="NCBI Taxonomy" id="1433469"/>
    <lineage>
        <taxon>Eukaryota</taxon>
        <taxon>Fungi</taxon>
        <taxon>Fungi incertae sedis</taxon>
        <taxon>Mucoromycota</taxon>
        <taxon>Glomeromycotina</taxon>
        <taxon>Glomeromycetes</taxon>
        <taxon>Diversisporales</taxon>
        <taxon>Gigasporaceae</taxon>
        <taxon>Cetraspora</taxon>
    </lineage>
</organism>